<dbReference type="AlphaFoldDB" id="A0A8J5I152"/>
<gene>
    <name evidence="2" type="ORF">JG688_00017471</name>
</gene>
<dbReference type="Proteomes" id="UP000709295">
    <property type="component" value="Unassembled WGS sequence"/>
</dbReference>
<organism evidence="2 3">
    <name type="scientific">Phytophthora aleatoria</name>
    <dbReference type="NCBI Taxonomy" id="2496075"/>
    <lineage>
        <taxon>Eukaryota</taxon>
        <taxon>Sar</taxon>
        <taxon>Stramenopiles</taxon>
        <taxon>Oomycota</taxon>
        <taxon>Peronosporomycetes</taxon>
        <taxon>Peronosporales</taxon>
        <taxon>Peronosporaceae</taxon>
        <taxon>Phytophthora</taxon>
    </lineage>
</organism>
<dbReference type="Pfam" id="PF13884">
    <property type="entry name" value="Peptidase_S74"/>
    <property type="match status" value="1"/>
</dbReference>
<dbReference type="EMBL" id="JAENGY010002614">
    <property type="protein sequence ID" value="KAG6943709.1"/>
    <property type="molecule type" value="Genomic_DNA"/>
</dbReference>
<name>A0A8J5I152_9STRA</name>
<accession>A0A8J5I152</accession>
<keyword evidence="3" id="KW-1185">Reference proteome</keyword>
<evidence type="ECO:0000259" key="1">
    <source>
        <dbReference type="PROSITE" id="PS51688"/>
    </source>
</evidence>
<evidence type="ECO:0000313" key="3">
    <source>
        <dbReference type="Proteomes" id="UP000709295"/>
    </source>
</evidence>
<proteinExistence type="predicted"/>
<feature type="domain" description="Peptidase S74" evidence="1">
    <location>
        <begin position="308"/>
        <end position="417"/>
    </location>
</feature>
<dbReference type="PROSITE" id="PS51688">
    <property type="entry name" value="ICA"/>
    <property type="match status" value="1"/>
</dbReference>
<reference evidence="2" key="1">
    <citation type="submission" date="2021-01" db="EMBL/GenBank/DDBJ databases">
        <title>Phytophthora aleatoria, a newly-described species from Pinus radiata is distinct from Phytophthora cactorum isolates based on comparative genomics.</title>
        <authorList>
            <person name="Mcdougal R."/>
            <person name="Panda P."/>
            <person name="Williams N."/>
            <person name="Studholme D.J."/>
        </authorList>
    </citation>
    <scope>NUCLEOTIDE SEQUENCE</scope>
    <source>
        <strain evidence="2">NZFS 4037</strain>
    </source>
</reference>
<dbReference type="InterPro" id="IPR030392">
    <property type="entry name" value="S74_ICA"/>
</dbReference>
<comment type="caution">
    <text evidence="2">The sequence shown here is derived from an EMBL/GenBank/DDBJ whole genome shotgun (WGS) entry which is preliminary data.</text>
</comment>
<sequence>MATAGTGLQIPSLKFWDGVSAYITFNQTYYLGITESSATASKAMVLNSTKDFTGVNLFSAATTNATTKASGTIGDFGSLQVGSTTVISSRRNISNIGTISATSLTGTLQTAAQPNITSVGTLTSLNVYGTITASNLAGFLTYGNQAAITTVGSLTELGINTTSTSEYFAIRGSGADYLDGSYTRMCRFLGSNLSPVEFQIEVHNGSLGTSTNASWIGNITANDLRFGTSNTTQMVLTAGGRLGIGTATPSASLTVPGTVSVSFGTGGSTVYRLRTDSGVTESALVPISYSVAAVFGGYIACTAMAMTSDRRLKKDIQIAPLDRIKRLYDNVDVCLYDWIESENRPGQEVGLIAQDLVSAHLTDLVSVFYRDDIEEGDDPSLEPAKQQLNVDYSRIAAYNMKMIQYLVKEIEDLRAVIR</sequence>
<protein>
    <recommendedName>
        <fullName evidence="1">Peptidase S74 domain-containing protein</fullName>
    </recommendedName>
</protein>
<evidence type="ECO:0000313" key="2">
    <source>
        <dbReference type="EMBL" id="KAG6943709.1"/>
    </source>
</evidence>